<evidence type="ECO:0000313" key="3">
    <source>
        <dbReference type="Proteomes" id="UP001586593"/>
    </source>
</evidence>
<sequence length="117" mass="12414">MSDPRKPPGFVASMPPCGSSANTNVAMTPLPCGRDSRAFSGESRISQQRRGTFLVWPIEVCSCRASRPPLRVKPGLSGHVSGWPLPMLQPSSGFGLLPLTLLLEVIFAIGNAHSATT</sequence>
<comment type="caution">
    <text evidence="2">The sequence shown here is derived from an EMBL/GenBank/DDBJ whole genome shotgun (WGS) entry which is preliminary data.</text>
</comment>
<keyword evidence="3" id="KW-1185">Reference proteome</keyword>
<evidence type="ECO:0000313" key="2">
    <source>
        <dbReference type="EMBL" id="KAL1850678.1"/>
    </source>
</evidence>
<protein>
    <submittedName>
        <fullName evidence="2">Uncharacterized protein</fullName>
    </submittedName>
</protein>
<organism evidence="2 3">
    <name type="scientific">Phialemonium thermophilum</name>
    <dbReference type="NCBI Taxonomy" id="223376"/>
    <lineage>
        <taxon>Eukaryota</taxon>
        <taxon>Fungi</taxon>
        <taxon>Dikarya</taxon>
        <taxon>Ascomycota</taxon>
        <taxon>Pezizomycotina</taxon>
        <taxon>Sordariomycetes</taxon>
        <taxon>Sordariomycetidae</taxon>
        <taxon>Cephalothecales</taxon>
        <taxon>Cephalothecaceae</taxon>
        <taxon>Phialemonium</taxon>
    </lineage>
</organism>
<dbReference type="EMBL" id="JAZHXJ010000821">
    <property type="protein sequence ID" value="KAL1850678.1"/>
    <property type="molecule type" value="Genomic_DNA"/>
</dbReference>
<feature type="region of interest" description="Disordered" evidence="1">
    <location>
        <begin position="1"/>
        <end position="28"/>
    </location>
</feature>
<accession>A0ABR3W1A9</accession>
<gene>
    <name evidence="2" type="ORF">VTK73DRAFT_9635</name>
</gene>
<evidence type="ECO:0000256" key="1">
    <source>
        <dbReference type="SAM" id="MobiDB-lite"/>
    </source>
</evidence>
<proteinExistence type="predicted"/>
<reference evidence="2 3" key="1">
    <citation type="journal article" date="2024" name="Commun. Biol.">
        <title>Comparative genomic analysis of thermophilic fungi reveals convergent evolutionary adaptations and gene losses.</title>
        <authorList>
            <person name="Steindorff A.S."/>
            <person name="Aguilar-Pontes M.V."/>
            <person name="Robinson A.J."/>
            <person name="Andreopoulos B."/>
            <person name="LaButti K."/>
            <person name="Kuo A."/>
            <person name="Mondo S."/>
            <person name="Riley R."/>
            <person name="Otillar R."/>
            <person name="Haridas S."/>
            <person name="Lipzen A."/>
            <person name="Grimwood J."/>
            <person name="Schmutz J."/>
            <person name="Clum A."/>
            <person name="Reid I.D."/>
            <person name="Moisan M.C."/>
            <person name="Butler G."/>
            <person name="Nguyen T.T.M."/>
            <person name="Dewar K."/>
            <person name="Conant G."/>
            <person name="Drula E."/>
            <person name="Henrissat B."/>
            <person name="Hansel C."/>
            <person name="Singer S."/>
            <person name="Hutchinson M.I."/>
            <person name="de Vries R.P."/>
            <person name="Natvig D.O."/>
            <person name="Powell A.J."/>
            <person name="Tsang A."/>
            <person name="Grigoriev I.V."/>
        </authorList>
    </citation>
    <scope>NUCLEOTIDE SEQUENCE [LARGE SCALE GENOMIC DNA]</scope>
    <source>
        <strain evidence="2 3">ATCC 24622</strain>
    </source>
</reference>
<name>A0ABR3W1A9_9PEZI</name>
<dbReference type="Proteomes" id="UP001586593">
    <property type="component" value="Unassembled WGS sequence"/>
</dbReference>